<evidence type="ECO:0000313" key="1">
    <source>
        <dbReference type="EMBL" id="KAI9512091.1"/>
    </source>
</evidence>
<reference evidence="1" key="1">
    <citation type="submission" date="2021-03" db="EMBL/GenBank/DDBJ databases">
        <title>Evolutionary priming and transition to the ectomycorrhizal habit in an iconic lineage of mushroom-forming fungi: is preadaptation a requirement?</title>
        <authorList>
            <consortium name="DOE Joint Genome Institute"/>
            <person name="Looney B.P."/>
            <person name="Miyauchi S."/>
            <person name="Morin E."/>
            <person name="Drula E."/>
            <person name="Courty P.E."/>
            <person name="Chicoki N."/>
            <person name="Fauchery L."/>
            <person name="Kohler A."/>
            <person name="Kuo A."/>
            <person name="LaButti K."/>
            <person name="Pangilinan J."/>
            <person name="Lipzen A."/>
            <person name="Riley R."/>
            <person name="Andreopoulos W."/>
            <person name="He G."/>
            <person name="Johnson J."/>
            <person name="Barry K.W."/>
            <person name="Grigoriev I.V."/>
            <person name="Nagy L."/>
            <person name="Hibbett D."/>
            <person name="Henrissat B."/>
            <person name="Matheny P.B."/>
            <person name="Labbe J."/>
            <person name="Martin A.F."/>
        </authorList>
    </citation>
    <scope>NUCLEOTIDE SEQUENCE</scope>
    <source>
        <strain evidence="1">BPL698</strain>
    </source>
</reference>
<evidence type="ECO:0000313" key="2">
    <source>
        <dbReference type="Proteomes" id="UP001207468"/>
    </source>
</evidence>
<dbReference type="Proteomes" id="UP001207468">
    <property type="component" value="Unassembled WGS sequence"/>
</dbReference>
<dbReference type="EMBL" id="JAGFNK010000013">
    <property type="protein sequence ID" value="KAI9512091.1"/>
    <property type="molecule type" value="Genomic_DNA"/>
</dbReference>
<protein>
    <submittedName>
        <fullName evidence="1">Uncharacterized protein</fullName>
    </submittedName>
</protein>
<comment type="caution">
    <text evidence="1">The sequence shown here is derived from an EMBL/GenBank/DDBJ whole genome shotgun (WGS) entry which is preliminary data.</text>
</comment>
<accession>A0ACC0UKJ4</accession>
<organism evidence="1 2">
    <name type="scientific">Russula earlei</name>
    <dbReference type="NCBI Taxonomy" id="71964"/>
    <lineage>
        <taxon>Eukaryota</taxon>
        <taxon>Fungi</taxon>
        <taxon>Dikarya</taxon>
        <taxon>Basidiomycota</taxon>
        <taxon>Agaricomycotina</taxon>
        <taxon>Agaricomycetes</taxon>
        <taxon>Russulales</taxon>
        <taxon>Russulaceae</taxon>
        <taxon>Russula</taxon>
    </lineage>
</organism>
<keyword evidence="2" id="KW-1185">Reference proteome</keyword>
<sequence length="981" mass="105951">MSFSGTPLGQGRRLDHQTFLNKPNPSLQRTVFSTRLATATSNPDRSVPTSYAYGAPTLATRSPPKPLSTASSHDTQQVDIALPAATATHPLKQRGQQANTTTITTAATITTTILPTKLANVSSRTAIANNSDPTKWAVKGTSVQAANAIHQAAMALNPKDSWASSSRTIVPRSTSVEYEKETQSTSTRRLNPPPPRNGPPVSRSATAASKLAKQASARYPPDSEGEGATGAASPPARQERAKTPLDTVIDLAKRTAFYLRQRSTELDLGSSEQQGQNGHHDANNNEESYDYATEERDFQTQSASAKARKVNAAATHKRSSRISTDNKAYRPTQSDLEQSDEEDLDDGKRKRRKAKKNMLGPLTTLPVIEQEKKRRRKSRTKADGGEAGEADREGQGEEEEEEEEEDSGSDHGRFSQSRELQRPPSRATSIPPPPTFLENDADVTLHSHERSLDSITEHEALNAPSGSPLPRHSRRAFSVGGFLGRIVNLALRLLGYILFGVLRVLSTIMDTIGQALGAQSNPAFLLKWLIVGAVLYAGLLGLKRTSLVGYIPSLPAQTTTRYQAPETPAANIAELSARLQALENALAGLSVDFDSQSRSNTNVFGRLGALESRIQKEGVRASEDRNVDRIAATQGLQAVRHEIDALRSAVAAVQQSENAAEAAPTNDEVARAKLAALEERVGNFEGGLREALELGKNSAKTAGGSTAASAAWWSKITSSGKKALSIKASDGQDVTELVGYLVDTAMTRYSKDLIAKADFALHSGGAMVIPSLTSDTHEIKPQGVRQQVIGYLTGHGYALGRPPITALHHETHVGHCWPFEGDQGQLGVTLSHVVRIEEISIDHVEHDLAWDMSSAPRQMEVWGLVEGASNWAKVAALDEALTKAGKEFPTQPKSLPTSARYVRIAQFEYDADVLSQAVQTFPVDEEVLESGMDFGIVVLRVLSNWGQQFTCLYRFRVHGRMILDDEPSAAGAEAHGAENVA</sequence>
<proteinExistence type="predicted"/>
<gene>
    <name evidence="1" type="ORF">F5148DRAFT_974196</name>
</gene>
<name>A0ACC0UKJ4_9AGAM</name>